<evidence type="ECO:0008006" key="3">
    <source>
        <dbReference type="Google" id="ProtNLM"/>
    </source>
</evidence>
<evidence type="ECO:0000313" key="2">
    <source>
        <dbReference type="Proteomes" id="UP000266841"/>
    </source>
</evidence>
<dbReference type="SUPFAM" id="SSF82199">
    <property type="entry name" value="SET domain"/>
    <property type="match status" value="1"/>
</dbReference>
<accession>K0S9G3</accession>
<dbReference type="PANTHER" id="PTHR13271">
    <property type="entry name" value="UNCHARACTERIZED PUTATIVE METHYLTRANSFERASE"/>
    <property type="match status" value="1"/>
</dbReference>
<name>K0S9G3_THAOC</name>
<sequence>MYTLFSAFAIAAFPHATGFRGDGRVTVVSDRLGRQGIRGDCDARCRERLMPLGVSSAVDAPQQNHESLQGVAVFEQWFESAAGARVKNIKHSFFGSYGRGLEFTSTSSKDLSGVIEAPRRLVLRVPYSDEEGSDWDAKLATKLLHECKKGRASEFWGYCSLLCKGGNLNAADDYKYSPTAPDALRHWTDTEKEILEGSERGRKLLRLASDQEDRWRRKYESVEGMTYEQFSWAMEAVHSRAFRGEFGALDAGEGGQLRKIASLLLPLSALTFGFFAATDPGMNDYYLPAAVVAASPVILTAIADQQGSKEAVMLPFIDSANHLQEADSVIEYDPVKESFVLSLGRRCLVKEQDGRAQVCISYGIRSDSELLLNYGFVRGFSMEGLTDRSLIRKRLAEAYLSGE</sequence>
<dbReference type="OrthoDB" id="341421at2759"/>
<gene>
    <name evidence="1" type="ORF">THAOC_17485</name>
</gene>
<dbReference type="eggNOG" id="ENOG502SPUJ">
    <property type="taxonomic scope" value="Eukaryota"/>
</dbReference>
<organism evidence="1 2">
    <name type="scientific">Thalassiosira oceanica</name>
    <name type="common">Marine diatom</name>
    <dbReference type="NCBI Taxonomy" id="159749"/>
    <lineage>
        <taxon>Eukaryota</taxon>
        <taxon>Sar</taxon>
        <taxon>Stramenopiles</taxon>
        <taxon>Ochrophyta</taxon>
        <taxon>Bacillariophyta</taxon>
        <taxon>Coscinodiscophyceae</taxon>
        <taxon>Thalassiosirophycidae</taxon>
        <taxon>Thalassiosirales</taxon>
        <taxon>Thalassiosiraceae</taxon>
        <taxon>Thalassiosira</taxon>
    </lineage>
</organism>
<comment type="caution">
    <text evidence="1">The sequence shown here is derived from an EMBL/GenBank/DDBJ whole genome shotgun (WGS) entry which is preliminary data.</text>
</comment>
<protein>
    <recommendedName>
        <fullName evidence="3">SET domain-containing protein</fullName>
    </recommendedName>
</protein>
<dbReference type="Proteomes" id="UP000266841">
    <property type="component" value="Unassembled WGS sequence"/>
</dbReference>
<dbReference type="Gene3D" id="3.90.1410.10">
    <property type="entry name" value="set domain protein methyltransferase, domain 1"/>
    <property type="match status" value="1"/>
</dbReference>
<dbReference type="AlphaFoldDB" id="K0S9G3"/>
<reference evidence="1 2" key="1">
    <citation type="journal article" date="2012" name="Genome Biol.">
        <title>Genome and low-iron response of an oceanic diatom adapted to chronic iron limitation.</title>
        <authorList>
            <person name="Lommer M."/>
            <person name="Specht M."/>
            <person name="Roy A.S."/>
            <person name="Kraemer L."/>
            <person name="Andreson R."/>
            <person name="Gutowska M.A."/>
            <person name="Wolf J."/>
            <person name="Bergner S.V."/>
            <person name="Schilhabel M.B."/>
            <person name="Klostermeier U.C."/>
            <person name="Beiko R.G."/>
            <person name="Rosenstiel P."/>
            <person name="Hippler M."/>
            <person name="Laroche J."/>
        </authorList>
    </citation>
    <scope>NUCLEOTIDE SEQUENCE [LARGE SCALE GENOMIC DNA]</scope>
    <source>
        <strain evidence="1 2">CCMP1005</strain>
    </source>
</reference>
<dbReference type="OMA" id="WAMEAVH"/>
<evidence type="ECO:0000313" key="1">
    <source>
        <dbReference type="EMBL" id="EJK61935.1"/>
    </source>
</evidence>
<dbReference type="EMBL" id="AGNL01019300">
    <property type="protein sequence ID" value="EJK61935.1"/>
    <property type="molecule type" value="Genomic_DNA"/>
</dbReference>
<dbReference type="GO" id="GO:0016279">
    <property type="term" value="F:protein-lysine N-methyltransferase activity"/>
    <property type="evidence" value="ECO:0007669"/>
    <property type="project" value="TreeGrafter"/>
</dbReference>
<dbReference type="InterPro" id="IPR046341">
    <property type="entry name" value="SET_dom_sf"/>
</dbReference>
<dbReference type="CDD" id="cd10527">
    <property type="entry name" value="SET_LSMT"/>
    <property type="match status" value="1"/>
</dbReference>
<dbReference type="InterPro" id="IPR050600">
    <property type="entry name" value="SETD3_SETD6_MTase"/>
</dbReference>
<keyword evidence="2" id="KW-1185">Reference proteome</keyword>
<proteinExistence type="predicted"/>